<reference evidence="3" key="1">
    <citation type="journal article" date="2019" name="Int. J. Syst. Evol. Microbiol.">
        <title>The Global Catalogue of Microorganisms (GCM) 10K type strain sequencing project: providing services to taxonomists for standard genome sequencing and annotation.</title>
        <authorList>
            <consortium name="The Broad Institute Genomics Platform"/>
            <consortium name="The Broad Institute Genome Sequencing Center for Infectious Disease"/>
            <person name="Wu L."/>
            <person name="Ma J."/>
        </authorList>
    </citation>
    <scope>NUCLEOTIDE SEQUENCE [LARGE SCALE GENOMIC DNA]</scope>
    <source>
        <strain evidence="3">CCUG 58127</strain>
    </source>
</reference>
<dbReference type="SUPFAM" id="SSF48452">
    <property type="entry name" value="TPR-like"/>
    <property type="match status" value="1"/>
</dbReference>
<dbReference type="Pfam" id="PF17128">
    <property type="entry name" value="DUF5107"/>
    <property type="match status" value="1"/>
</dbReference>
<evidence type="ECO:0000313" key="2">
    <source>
        <dbReference type="EMBL" id="MFC6706283.1"/>
    </source>
</evidence>
<sequence length="638" mass="69187">MHFTDSAATTRVRATRLAVPGATLGPTSPLPAYRPIRAMTTTSLAADAPDAMRERVARGRLHTPLPYGVQSDYDRGDQPLGLPAVTLDNGILRATVLPTLGGRVWSLRDLRADRELLLVPERLRFAGFALTDAWFAGGIEWNLGSTGHATTTCRPMHAAIVDSPTGQGLRLWEWERTRDLILSLDLTLAGDRLLVSTRVINPDAEDKPLYYWTNIAVPETDTTRVLTPATHAWRTSYSGSLDRVSVPRPEGATDISYPAASSASADYFFDVAGQSGRSITSVESDGTGFCQTSTDELHGRKLFLWGHAAGGRRWQHWLVDDQAYAEIQAGVCATQLEHDLIDGSSQRSWTEAFGAASLDPAAVSGEFDAAARTAADAVQSVAPIADLEEWHRSWLADYAVRAPQAPLHSGSGWGQVELALREQPAPDGLTFPAVDDDSRLAAALLAGEPVDEPLLPLISARWQRVIERSPHGWWRSYALGVLDHLAGDAATAREHYRASLDQRETAVALRGLAVLSTNADDAATLYAQARQLDPHTRGLLTEHVSLLLDADRARDALDVIDAATAALRDHGRTRLLRAQALHRLGRDTEAAELLADLEVPDLAEGDRAIGDLWRQVCPDRPVPAQLDFSMTGDDASPA</sequence>
<dbReference type="Gene3D" id="1.25.40.10">
    <property type="entry name" value="Tetratricopeptide repeat domain"/>
    <property type="match status" value="1"/>
</dbReference>
<dbReference type="EMBL" id="JBHSWH010000001">
    <property type="protein sequence ID" value="MFC6706283.1"/>
    <property type="molecule type" value="Genomic_DNA"/>
</dbReference>
<dbReference type="InterPro" id="IPR011990">
    <property type="entry name" value="TPR-like_helical_dom_sf"/>
</dbReference>
<name>A0ABW2AHS6_9MICO</name>
<gene>
    <name evidence="2" type="ORF">ACFQDH_13695</name>
</gene>
<evidence type="ECO:0000313" key="3">
    <source>
        <dbReference type="Proteomes" id="UP001596298"/>
    </source>
</evidence>
<dbReference type="RefSeq" id="WP_382402196.1">
    <property type="nucleotide sequence ID" value="NZ_JBHSWH010000001.1"/>
</dbReference>
<keyword evidence="3" id="KW-1185">Reference proteome</keyword>
<dbReference type="Proteomes" id="UP001596298">
    <property type="component" value="Unassembled WGS sequence"/>
</dbReference>
<organism evidence="2 3">
    <name type="scientific">Flexivirga alba</name>
    <dbReference type="NCBI Taxonomy" id="702742"/>
    <lineage>
        <taxon>Bacteria</taxon>
        <taxon>Bacillati</taxon>
        <taxon>Actinomycetota</taxon>
        <taxon>Actinomycetes</taxon>
        <taxon>Micrococcales</taxon>
        <taxon>Dermacoccaceae</taxon>
        <taxon>Flexivirga</taxon>
    </lineage>
</organism>
<feature type="domain" description="DUF5107" evidence="1">
    <location>
        <begin position="66"/>
        <end position="336"/>
    </location>
</feature>
<proteinExistence type="predicted"/>
<accession>A0ABW2AHS6</accession>
<evidence type="ECO:0000259" key="1">
    <source>
        <dbReference type="Pfam" id="PF17128"/>
    </source>
</evidence>
<protein>
    <submittedName>
        <fullName evidence="2">DUF5107 domain-containing protein</fullName>
    </submittedName>
</protein>
<comment type="caution">
    <text evidence="2">The sequence shown here is derived from an EMBL/GenBank/DDBJ whole genome shotgun (WGS) entry which is preliminary data.</text>
</comment>
<dbReference type="InterPro" id="IPR033396">
    <property type="entry name" value="DUF5107"/>
</dbReference>